<sequence length="399" mass="43930">MSAHSDETKPESAELKDIDSTVAWSDWKHVGDRFARRRSRIIGLNDHWNSKWIWDPDHCQYFRHNPMEKAMHMETVNTEFQFCYELSDEDSIHTNEDEEHMQKHDEDLAGDKEEANSWIHPGQTGQDSPDHVSSGDQTDGMVPHQEMMTQPQSSSIMAFLRSSFPSMLGRSAAAAATAKVANDSSQAENLTAIAAWVFGPTMLGAAGVQAYAAMKSANATERAAKAQEFANRANERKPQTTDNSVPAPSGDRPGDPGSNEDVAESPPEVKRLAEVIDQQQEVRNVSATAITSSATNGASKRADFGANKTRVQSIRSKSISASAKSSQQSPTAKLPQSEPPTSQIRPGLSQKAIAEKQTQFKNVATAQKQIAVHKEMSEYDKALHALLDRKLQDVRNRFS</sequence>
<evidence type="ECO:0000313" key="2">
    <source>
        <dbReference type="EMBL" id="RKL50563.1"/>
    </source>
</evidence>
<dbReference type="Proteomes" id="UP000283569">
    <property type="component" value="Unassembled WGS sequence"/>
</dbReference>
<reference evidence="2 3" key="1">
    <citation type="journal article" date="2018" name="Sci. Rep.">
        <title>Characterisation of pathogen-specific regions and novel effector candidates in Fusarium oxysporum f. sp. cepae.</title>
        <authorList>
            <person name="Armitage A.D."/>
            <person name="Taylor A."/>
            <person name="Sobczyk M.K."/>
            <person name="Baxter L."/>
            <person name="Greenfield B.P."/>
            <person name="Bates H.J."/>
            <person name="Wilson F."/>
            <person name="Jackson A.C."/>
            <person name="Ott S."/>
            <person name="Harrison R.J."/>
            <person name="Clarkson J.P."/>
        </authorList>
    </citation>
    <scope>NUCLEOTIDE SEQUENCE [LARGE SCALE GENOMIC DNA]</scope>
    <source>
        <strain evidence="2 3">Fp_A8</strain>
    </source>
</reference>
<organism evidence="2 3">
    <name type="scientific">Gibberella intermedia</name>
    <name type="common">Bulb rot disease fungus</name>
    <name type="synonym">Fusarium proliferatum</name>
    <dbReference type="NCBI Taxonomy" id="948311"/>
    <lineage>
        <taxon>Eukaryota</taxon>
        <taxon>Fungi</taxon>
        <taxon>Dikarya</taxon>
        <taxon>Ascomycota</taxon>
        <taxon>Pezizomycotina</taxon>
        <taxon>Sordariomycetes</taxon>
        <taxon>Hypocreomycetidae</taxon>
        <taxon>Hypocreales</taxon>
        <taxon>Nectriaceae</taxon>
        <taxon>Fusarium</taxon>
        <taxon>Fusarium fujikuroi species complex</taxon>
    </lineage>
</organism>
<feature type="region of interest" description="Disordered" evidence="1">
    <location>
        <begin position="224"/>
        <end position="268"/>
    </location>
</feature>
<dbReference type="EMBL" id="MRDB01000001">
    <property type="protein sequence ID" value="RKL50563.1"/>
    <property type="molecule type" value="Genomic_DNA"/>
</dbReference>
<proteinExistence type="predicted"/>
<protein>
    <submittedName>
        <fullName evidence="2">Uncharacterized protein</fullName>
    </submittedName>
</protein>
<feature type="region of interest" description="Disordered" evidence="1">
    <location>
        <begin position="294"/>
        <end position="352"/>
    </location>
</feature>
<evidence type="ECO:0000256" key="1">
    <source>
        <dbReference type="SAM" id="MobiDB-lite"/>
    </source>
</evidence>
<gene>
    <name evidence="2" type="ORF">BFJ72_g16</name>
</gene>
<evidence type="ECO:0000313" key="3">
    <source>
        <dbReference type="Proteomes" id="UP000283569"/>
    </source>
</evidence>
<comment type="caution">
    <text evidence="2">The sequence shown here is derived from an EMBL/GenBank/DDBJ whole genome shotgun (WGS) entry which is preliminary data.</text>
</comment>
<feature type="region of interest" description="Disordered" evidence="1">
    <location>
        <begin position="116"/>
        <end position="140"/>
    </location>
</feature>
<dbReference type="AlphaFoldDB" id="A0A420U9T9"/>
<accession>A0A420U9T9</accession>
<feature type="compositionally biased region" description="Low complexity" evidence="1">
    <location>
        <begin position="313"/>
        <end position="329"/>
    </location>
</feature>
<name>A0A420U9T9_GIBIN</name>